<comment type="similarity">
    <text evidence="7">Belongs to the glycosyltransferase 87 family.</text>
</comment>
<feature type="transmembrane region" description="Helical" evidence="9">
    <location>
        <begin position="363"/>
        <end position="383"/>
    </location>
</feature>
<comment type="subcellular location">
    <subcellularLocation>
        <location evidence="1">Cell membrane</location>
        <topology evidence="1">Multi-pass membrane protein</topology>
    </subcellularLocation>
</comment>
<feature type="transmembrane region" description="Helical" evidence="9">
    <location>
        <begin position="491"/>
        <end position="512"/>
    </location>
</feature>
<evidence type="ECO:0000256" key="5">
    <source>
        <dbReference type="ARBA" id="ARBA00022989"/>
    </source>
</evidence>
<dbReference type="InterPro" id="IPR016570">
    <property type="entry name" value="UCP010361"/>
</dbReference>
<evidence type="ECO:0000256" key="2">
    <source>
        <dbReference type="ARBA" id="ARBA00022475"/>
    </source>
</evidence>
<evidence type="ECO:0000313" key="11">
    <source>
        <dbReference type="Proteomes" id="UP001201873"/>
    </source>
</evidence>
<dbReference type="Pfam" id="PF09594">
    <property type="entry name" value="GT87"/>
    <property type="match status" value="1"/>
</dbReference>
<accession>A0ABT0JTZ0</accession>
<evidence type="ECO:0000256" key="9">
    <source>
        <dbReference type="SAM" id="Phobius"/>
    </source>
</evidence>
<evidence type="ECO:0000256" key="1">
    <source>
        <dbReference type="ARBA" id="ARBA00004651"/>
    </source>
</evidence>
<feature type="transmembrane region" description="Helical" evidence="9">
    <location>
        <begin position="452"/>
        <end position="470"/>
    </location>
</feature>
<feature type="transmembrane region" description="Helical" evidence="9">
    <location>
        <begin position="524"/>
        <end position="545"/>
    </location>
</feature>
<dbReference type="PIRSF" id="PIRSF010361">
    <property type="entry name" value="UCP010361"/>
    <property type="match status" value="1"/>
</dbReference>
<feature type="transmembrane region" description="Helical" evidence="9">
    <location>
        <begin position="159"/>
        <end position="183"/>
    </location>
</feature>
<feature type="transmembrane region" description="Helical" evidence="9">
    <location>
        <begin position="46"/>
        <end position="66"/>
    </location>
</feature>
<dbReference type="RefSeq" id="WP_248823525.1">
    <property type="nucleotide sequence ID" value="NZ_JALKFT010000003.1"/>
</dbReference>
<proteinExistence type="inferred from homology"/>
<feature type="transmembrane region" description="Helical" evidence="9">
    <location>
        <begin position="423"/>
        <end position="446"/>
    </location>
</feature>
<keyword evidence="6 9" id="KW-0472">Membrane</keyword>
<dbReference type="EMBL" id="JALKFT010000003">
    <property type="protein sequence ID" value="MCK9875018.1"/>
    <property type="molecule type" value="Genomic_DNA"/>
</dbReference>
<feature type="transmembrane region" description="Helical" evidence="9">
    <location>
        <begin position="195"/>
        <end position="223"/>
    </location>
</feature>
<evidence type="ECO:0000313" key="10">
    <source>
        <dbReference type="EMBL" id="MCK9875018.1"/>
    </source>
</evidence>
<organism evidence="10 11">
    <name type="scientific">Frankia umida</name>
    <dbReference type="NCBI Taxonomy" id="573489"/>
    <lineage>
        <taxon>Bacteria</taxon>
        <taxon>Bacillati</taxon>
        <taxon>Actinomycetota</taxon>
        <taxon>Actinomycetes</taxon>
        <taxon>Frankiales</taxon>
        <taxon>Frankiaceae</taxon>
        <taxon>Frankia</taxon>
    </lineage>
</organism>
<feature type="transmembrane region" description="Helical" evidence="9">
    <location>
        <begin position="266"/>
        <end position="290"/>
    </location>
</feature>
<keyword evidence="5 9" id="KW-1133">Transmembrane helix</keyword>
<reference evidence="10 11" key="1">
    <citation type="submission" date="2022-04" db="EMBL/GenBank/DDBJ databases">
        <title>Genome diversity in the genus Frankia.</title>
        <authorList>
            <person name="Carlos-Shanley C."/>
            <person name="Hahn D."/>
        </authorList>
    </citation>
    <scope>NUCLEOTIDE SEQUENCE [LARGE SCALE GENOMIC DNA]</scope>
    <source>
        <strain evidence="10 11">Ag45/Mut15</strain>
    </source>
</reference>
<keyword evidence="4 9" id="KW-0812">Transmembrane</keyword>
<evidence type="ECO:0000256" key="8">
    <source>
        <dbReference type="SAM" id="MobiDB-lite"/>
    </source>
</evidence>
<keyword evidence="2" id="KW-1003">Cell membrane</keyword>
<evidence type="ECO:0000256" key="3">
    <source>
        <dbReference type="ARBA" id="ARBA00022679"/>
    </source>
</evidence>
<feature type="compositionally biased region" description="Low complexity" evidence="8">
    <location>
        <begin position="607"/>
        <end position="620"/>
    </location>
</feature>
<feature type="region of interest" description="Disordered" evidence="8">
    <location>
        <begin position="640"/>
        <end position="696"/>
    </location>
</feature>
<comment type="caution">
    <text evidence="10">The sequence shown here is derived from an EMBL/GenBank/DDBJ whole genome shotgun (WGS) entry which is preliminary data.</text>
</comment>
<dbReference type="InterPro" id="IPR018584">
    <property type="entry name" value="GT87"/>
</dbReference>
<feature type="transmembrane region" description="Helical" evidence="9">
    <location>
        <begin position="230"/>
        <end position="254"/>
    </location>
</feature>
<feature type="region of interest" description="Disordered" evidence="8">
    <location>
        <begin position="592"/>
        <end position="620"/>
    </location>
</feature>
<evidence type="ECO:0000256" key="4">
    <source>
        <dbReference type="ARBA" id="ARBA00022692"/>
    </source>
</evidence>
<feature type="transmembrane region" description="Helical" evidence="9">
    <location>
        <begin position="389"/>
        <end position="411"/>
    </location>
</feature>
<name>A0ABT0JTZ0_9ACTN</name>
<keyword evidence="3" id="KW-0808">Transferase</keyword>
<evidence type="ECO:0000256" key="6">
    <source>
        <dbReference type="ARBA" id="ARBA00023136"/>
    </source>
</evidence>
<sequence>MARMATTQASPARVSPAREDPVVGGASQLIGGPPGAHAVLPGRRTWLTPLRVLMALVILASLLGYAQKASCRDTRNWTHEYQYSALCYSDVVALYSQEGLVDGKLPYLDYPTEYPPLIGAAMALIAWPAGLASGPKPVYRMDNGQQVVDHYTMDRRSAVFYDLTALLFLVAACVAVFCTALTAGSRRVWDAALFAIAPALALHLLTNWDILAVAFAAGGLLAWSRRAPRLAGVLLGLGILTKLYPALFLLGLLFLCLRAGKVREWLKAFVSALVTVVAVMVPLWLVAGYFDKEADRTSSGILATFWHGGSWLRLLGGGPDGARNALARFFDLNSERGADWDSVAFGATWLADRHDPAWFGPMHLVICLVTAVVLIAVTSALVVHRPDTLRLVIASAVAAFGTIAVAVPYVLQGIRDHGLAVHTLNIVTAATLVVAVLAIGLLTWLAPRRPRLPQVLFLLVVAFLLSNKVFSPQYTLWLLPLVALARPRWRLFLIWQICEFWVMFTRFMHFIYNDTQGRHGVDRGWFVGAVALRDLVLIVMAGFVVREILHPRMDVVRAGTAGTVAQRCAADSPDAGLDPDLLDDPAGGVLDHAPDVRGGWRGRPTHPAATSATSATPITDITDTTDAATAIPEVAVTTVRATNGPDEADRDADRPALRPLEPGALFRPRHRPDADSPDTTANGSTLGGGDQGPAGG</sequence>
<keyword evidence="11" id="KW-1185">Reference proteome</keyword>
<gene>
    <name evidence="10" type="ORF">MXD59_04340</name>
</gene>
<dbReference type="Proteomes" id="UP001201873">
    <property type="component" value="Unassembled WGS sequence"/>
</dbReference>
<evidence type="ECO:0000256" key="7">
    <source>
        <dbReference type="ARBA" id="ARBA00024033"/>
    </source>
</evidence>
<protein>
    <submittedName>
        <fullName evidence="10">Glycosyltransferase 87 family protein</fullName>
    </submittedName>
</protein>
<feature type="compositionally biased region" description="Gly residues" evidence="8">
    <location>
        <begin position="685"/>
        <end position="696"/>
    </location>
</feature>